<dbReference type="RefSeq" id="WP_085408315.1">
    <property type="nucleotide sequence ID" value="NZ_JACTOC010000001.1"/>
</dbReference>
<keyword evidence="2" id="KW-1133">Transmembrane helix</keyword>
<evidence type="ECO:0000313" key="4">
    <source>
        <dbReference type="Proteomes" id="UP000193664"/>
    </source>
</evidence>
<protein>
    <recommendedName>
        <fullName evidence="5">DUF4190 domain-containing protein</fullName>
    </recommendedName>
</protein>
<evidence type="ECO:0000313" key="3">
    <source>
        <dbReference type="EMBL" id="OSG95638.1"/>
    </source>
</evidence>
<accession>A0A1X2ZMI8</accession>
<evidence type="ECO:0000256" key="2">
    <source>
        <dbReference type="SAM" id="Phobius"/>
    </source>
</evidence>
<dbReference type="InterPro" id="IPR038468">
    <property type="entry name" value="MmpS_C"/>
</dbReference>
<feature type="region of interest" description="Disordered" evidence="1">
    <location>
        <begin position="1"/>
        <end position="54"/>
    </location>
</feature>
<keyword evidence="2" id="KW-0812">Transmembrane</keyword>
<name>A0A1X2ZMI8_BIFAD</name>
<feature type="transmembrane region" description="Helical" evidence="2">
    <location>
        <begin position="85"/>
        <end position="103"/>
    </location>
</feature>
<reference evidence="3 4" key="1">
    <citation type="journal article" date="2016" name="Sci. Rep.">
        <title>Evaluation of genetic diversity among strains of the human gut commensal Bifidobacterium adolescentis.</title>
        <authorList>
            <person name="Duranti S."/>
            <person name="Milani C."/>
            <person name="Lugli G.A."/>
            <person name="Mancabelli L."/>
            <person name="Turroni F."/>
            <person name="Ferrario C."/>
            <person name="Mangifesta M."/>
            <person name="Viappiani A."/>
            <person name="Sanchez B."/>
            <person name="Margolles A."/>
            <person name="van Sinderen D."/>
            <person name="Ventura M."/>
        </authorList>
    </citation>
    <scope>NUCLEOTIDE SEQUENCE [LARGE SCALE GENOMIC DNA]</scope>
    <source>
        <strain evidence="3 4">AD2-8</strain>
    </source>
</reference>
<feature type="compositionally biased region" description="Low complexity" evidence="1">
    <location>
        <begin position="43"/>
        <end position="52"/>
    </location>
</feature>
<dbReference type="AlphaFoldDB" id="A0A1X2ZMI8"/>
<dbReference type="EMBL" id="LNKF01000002">
    <property type="protein sequence ID" value="OSG95638.1"/>
    <property type="molecule type" value="Genomic_DNA"/>
</dbReference>
<gene>
    <name evidence="3" type="ORF">AD0028_0878</name>
</gene>
<comment type="caution">
    <text evidence="3">The sequence shown here is derived from an EMBL/GenBank/DDBJ whole genome shotgun (WGS) entry which is preliminary data.</text>
</comment>
<evidence type="ECO:0000256" key="1">
    <source>
        <dbReference type="SAM" id="MobiDB-lite"/>
    </source>
</evidence>
<feature type="transmembrane region" description="Helical" evidence="2">
    <location>
        <begin position="115"/>
        <end position="133"/>
    </location>
</feature>
<organism evidence="3 4">
    <name type="scientific">Bifidobacterium adolescentis</name>
    <dbReference type="NCBI Taxonomy" id="1680"/>
    <lineage>
        <taxon>Bacteria</taxon>
        <taxon>Bacillati</taxon>
        <taxon>Actinomycetota</taxon>
        <taxon>Actinomycetes</taxon>
        <taxon>Bifidobacteriales</taxon>
        <taxon>Bifidobacteriaceae</taxon>
        <taxon>Bifidobacterium</taxon>
    </lineage>
</organism>
<dbReference type="Gene3D" id="2.60.40.2880">
    <property type="entry name" value="MmpS1-5, C-terminal soluble domain"/>
    <property type="match status" value="1"/>
</dbReference>
<sequence length="268" mass="29019">MTNNNPNPQQFQPQPVPQQQPAQQPPFAQQPHFQQPQQPAPQQPMMQQPYRQPAEEKHMSALGITAFVLGVIALVLSWIPIVNNVAFAFAIAGIIFGCFALYATRKNGKKKGRGLVIAAVIISLISGGVVLYTQSVYGAAVDSVSKSMDETSKQIQHDSDNYDKGIVNEGAKELKLQVTISNGNAEVTYGKGGGSSNETVSGQWEKTITGDDAQKDWTLSAYPSFDIDNQTPADTQVTCTITVDGKQVSHQEATGDNANVYCSVYDKQ</sequence>
<evidence type="ECO:0008006" key="5">
    <source>
        <dbReference type="Google" id="ProtNLM"/>
    </source>
</evidence>
<keyword evidence="2" id="KW-0472">Membrane</keyword>
<feature type="transmembrane region" description="Helical" evidence="2">
    <location>
        <begin position="61"/>
        <end position="79"/>
    </location>
</feature>
<dbReference type="Proteomes" id="UP000193664">
    <property type="component" value="Unassembled WGS sequence"/>
</dbReference>
<feature type="compositionally biased region" description="Low complexity" evidence="1">
    <location>
        <begin position="1"/>
        <end position="37"/>
    </location>
</feature>
<proteinExistence type="predicted"/>